<reference evidence="2" key="3">
    <citation type="submission" date="2018-08" db="EMBL/GenBank/DDBJ databases">
        <title>Leveraging single-cell genomics to expand the Fungal Tree of Life.</title>
        <authorList>
            <consortium name="DOE Joint Genome Institute"/>
            <person name="Ahrendt S.R."/>
            <person name="Quandt C.A."/>
            <person name="Ciobanu D."/>
            <person name="Clum A."/>
            <person name="Salamov A."/>
            <person name="Andreopoulos B."/>
            <person name="Cheng J.-F."/>
            <person name="Woyke T."/>
            <person name="Pelin A."/>
            <person name="Henrissat B."/>
            <person name="Reynolds N."/>
            <person name="Benny G.L."/>
            <person name="Smith M.E."/>
            <person name="James T.Y."/>
            <person name="Grigoriev I.V."/>
        </authorList>
    </citation>
    <scope>NUCLEOTIDE SEQUENCE</scope>
    <source>
        <strain evidence="2">CSF55</strain>
    </source>
</reference>
<organism evidence="1 3">
    <name type="scientific">Rozella allomycis (strain CSF55)</name>
    <dbReference type="NCBI Taxonomy" id="988480"/>
    <lineage>
        <taxon>Eukaryota</taxon>
        <taxon>Fungi</taxon>
        <taxon>Fungi incertae sedis</taxon>
        <taxon>Cryptomycota</taxon>
        <taxon>Cryptomycota incertae sedis</taxon>
        <taxon>Rozella</taxon>
    </lineage>
</organism>
<protein>
    <submittedName>
        <fullName evidence="1">Uncharacterized protein</fullName>
    </submittedName>
</protein>
<evidence type="ECO:0000313" key="4">
    <source>
        <dbReference type="Proteomes" id="UP000281549"/>
    </source>
</evidence>
<gene>
    <name evidence="1" type="ORF">O9G_000479</name>
    <name evidence="2" type="ORF">ROZALSC1DRAFT_29131</name>
</gene>
<dbReference type="EMBL" id="ML005260">
    <property type="protein sequence ID" value="RKP19256.1"/>
    <property type="molecule type" value="Genomic_DNA"/>
</dbReference>
<dbReference type="Proteomes" id="UP000281549">
    <property type="component" value="Unassembled WGS sequence"/>
</dbReference>
<accession>A0A075ATW4</accession>
<dbReference type="EMBL" id="KE561047">
    <property type="protein sequence ID" value="EPZ33703.1"/>
    <property type="molecule type" value="Genomic_DNA"/>
</dbReference>
<dbReference type="HOGENOM" id="CLU_1019975_0_0_1"/>
<keyword evidence="3" id="KW-1185">Reference proteome</keyword>
<evidence type="ECO:0000313" key="3">
    <source>
        <dbReference type="Proteomes" id="UP000030755"/>
    </source>
</evidence>
<dbReference type="AlphaFoldDB" id="A0A075ATW4"/>
<evidence type="ECO:0000313" key="1">
    <source>
        <dbReference type="EMBL" id="EPZ33703.1"/>
    </source>
</evidence>
<dbReference type="Gene3D" id="1.25.40.10">
    <property type="entry name" value="Tetratricopeptide repeat domain"/>
    <property type="match status" value="1"/>
</dbReference>
<reference evidence="4" key="2">
    <citation type="journal article" date="2018" name="Nat. Microbiol.">
        <title>Leveraging single-cell genomics to expand the fungal tree of life.</title>
        <authorList>
            <person name="Ahrendt S.R."/>
            <person name="Quandt C.A."/>
            <person name="Ciobanu D."/>
            <person name="Clum A."/>
            <person name="Salamov A."/>
            <person name="Andreopoulos B."/>
            <person name="Cheng J.F."/>
            <person name="Woyke T."/>
            <person name="Pelin A."/>
            <person name="Henrissat B."/>
            <person name="Reynolds N.K."/>
            <person name="Benny G.L."/>
            <person name="Smith M.E."/>
            <person name="James T.Y."/>
            <person name="Grigoriev I.V."/>
        </authorList>
    </citation>
    <scope>NUCLEOTIDE SEQUENCE [LARGE SCALE GENOMIC DNA]</scope>
    <source>
        <strain evidence="4">CSF55</strain>
    </source>
</reference>
<dbReference type="Proteomes" id="UP000030755">
    <property type="component" value="Unassembled WGS sequence"/>
</dbReference>
<reference evidence="1 3" key="1">
    <citation type="journal article" date="2013" name="Curr. Biol.">
        <title>Shared signatures of parasitism and phylogenomics unite Cryptomycota and microsporidia.</title>
        <authorList>
            <person name="James T.Y."/>
            <person name="Pelin A."/>
            <person name="Bonen L."/>
            <person name="Ahrendt S."/>
            <person name="Sain D."/>
            <person name="Corradi N."/>
            <person name="Stajich J.E."/>
        </authorList>
    </citation>
    <scope>NUCLEOTIDE SEQUENCE [LARGE SCALE GENOMIC DNA]</scope>
    <source>
        <strain evidence="1">CSF55</strain>
        <strain evidence="1">CSF55</strain>
    </source>
</reference>
<sequence>MHCYNIFNATCRLKRFFSIESHKITHSLNALKKKGEVHELYKLANSIKQDELKELIRNKTDFSYSTSLEIIKNYSCINNELIFTFINSHKNEKSLIADIKDIISQKEKIDIRPFIDKYREMKFPIDENIILQMMQLFSRDPDLLEKFFFDVQSEGHKLDVRHYTLLITSLLHNRKYEKFSLYFNEMLSKKILDDFLMERIYAHILKYEAANISIKLYESLTNEKKEDVLGRLRHELAISRTRSLDKLPNKYQKVKFLAKEVQKLKKTMSGAKK</sequence>
<dbReference type="InterPro" id="IPR011990">
    <property type="entry name" value="TPR-like_helical_dom_sf"/>
</dbReference>
<proteinExistence type="predicted"/>
<name>A0A075ATW4_ROZAC</name>
<evidence type="ECO:0000313" key="2">
    <source>
        <dbReference type="EMBL" id="RKP19256.1"/>
    </source>
</evidence>